<sequence>MLLSTWLLCLGGGTVAGLLAGMLGIGGGLVIVPLLIYLLPIIGVPPELVVPSAIATSLATVCMTTASASRSHAKHGLMEKFWLVRVLPGLSIGAMTGAYLVTVIDPDWLKRIFSIVLIALAARMVMPQKTGEPMTSVSKRLVALGSYIIGTISGLVGIGGGALTVPFLTKMRLPVRQAIAISSLGSFIIGCSSVVMFIANGWLSGKATGAFGLIHIPAWIGISVASVLMAPLGAKLAHKLPVKQLQRVFAAFLIIVAVQLIFK</sequence>
<feature type="transmembrane region" description="Helical" evidence="6">
    <location>
        <begin position="48"/>
        <end position="69"/>
    </location>
</feature>
<comment type="subcellular location">
    <subcellularLocation>
        <location evidence="6">Cell membrane</location>
        <topology evidence="6">Multi-pass membrane protein</topology>
    </subcellularLocation>
    <subcellularLocation>
        <location evidence="1">Membrane</location>
        <topology evidence="1">Multi-pass membrane protein</topology>
    </subcellularLocation>
</comment>
<dbReference type="InterPro" id="IPR002781">
    <property type="entry name" value="TM_pro_TauE-like"/>
</dbReference>
<evidence type="ECO:0000256" key="2">
    <source>
        <dbReference type="ARBA" id="ARBA00009142"/>
    </source>
</evidence>
<dbReference type="EMBL" id="PIQA01000003">
    <property type="protein sequence ID" value="RUO66803.1"/>
    <property type="molecule type" value="Genomic_DNA"/>
</dbReference>
<feature type="transmembrane region" description="Helical" evidence="6">
    <location>
        <begin position="147"/>
        <end position="167"/>
    </location>
</feature>
<evidence type="ECO:0000256" key="5">
    <source>
        <dbReference type="ARBA" id="ARBA00023136"/>
    </source>
</evidence>
<accession>A0A432YU02</accession>
<name>A0A432YU02_9GAMM</name>
<keyword evidence="5 6" id="KW-0472">Membrane</keyword>
<gene>
    <name evidence="7" type="ORF">CWI73_05865</name>
</gene>
<evidence type="ECO:0000256" key="1">
    <source>
        <dbReference type="ARBA" id="ARBA00004141"/>
    </source>
</evidence>
<keyword evidence="3 6" id="KW-0812">Transmembrane</keyword>
<dbReference type="PANTHER" id="PTHR43483">
    <property type="entry name" value="MEMBRANE TRANSPORTER PROTEIN HI_0806-RELATED"/>
    <property type="match status" value="1"/>
</dbReference>
<evidence type="ECO:0000256" key="6">
    <source>
        <dbReference type="RuleBase" id="RU363041"/>
    </source>
</evidence>
<reference evidence="7 8" key="1">
    <citation type="journal article" date="2011" name="Front. Microbiol.">
        <title>Genomic signatures of strain selection and enhancement in Bacillus atrophaeus var. globigii, a historical biowarfare simulant.</title>
        <authorList>
            <person name="Gibbons H.S."/>
            <person name="Broomall S.M."/>
            <person name="McNew L.A."/>
            <person name="Daligault H."/>
            <person name="Chapman C."/>
            <person name="Bruce D."/>
            <person name="Karavis M."/>
            <person name="Krepps M."/>
            <person name="McGregor P.A."/>
            <person name="Hong C."/>
            <person name="Park K.H."/>
            <person name="Akmal A."/>
            <person name="Feldman A."/>
            <person name="Lin J.S."/>
            <person name="Chang W.E."/>
            <person name="Higgs B.W."/>
            <person name="Demirev P."/>
            <person name="Lindquist J."/>
            <person name="Liem A."/>
            <person name="Fochler E."/>
            <person name="Read T.D."/>
            <person name="Tapia R."/>
            <person name="Johnson S."/>
            <person name="Bishop-Lilly K.A."/>
            <person name="Detter C."/>
            <person name="Han C."/>
            <person name="Sozhamannan S."/>
            <person name="Rosenzweig C.N."/>
            <person name="Skowronski E.W."/>
        </authorList>
    </citation>
    <scope>NUCLEOTIDE SEQUENCE [LARGE SCALE GENOMIC DNA]</scope>
    <source>
        <strain evidence="7 8">TPS4-2</strain>
    </source>
</reference>
<dbReference type="Proteomes" id="UP000288361">
    <property type="component" value="Unassembled WGS sequence"/>
</dbReference>
<dbReference type="GO" id="GO:0005886">
    <property type="term" value="C:plasma membrane"/>
    <property type="evidence" value="ECO:0007669"/>
    <property type="project" value="UniProtKB-SubCell"/>
</dbReference>
<comment type="caution">
    <text evidence="7">The sequence shown here is derived from an EMBL/GenBank/DDBJ whole genome shotgun (WGS) entry which is preliminary data.</text>
</comment>
<feature type="transmembrane region" description="Helical" evidence="6">
    <location>
        <begin position="210"/>
        <end position="232"/>
    </location>
</feature>
<evidence type="ECO:0000256" key="3">
    <source>
        <dbReference type="ARBA" id="ARBA00022692"/>
    </source>
</evidence>
<evidence type="ECO:0000313" key="7">
    <source>
        <dbReference type="EMBL" id="RUO66803.1"/>
    </source>
</evidence>
<organism evidence="7 8">
    <name type="scientific">Idiomarina piscisalsi</name>
    <dbReference type="NCBI Taxonomy" id="1096243"/>
    <lineage>
        <taxon>Bacteria</taxon>
        <taxon>Pseudomonadati</taxon>
        <taxon>Pseudomonadota</taxon>
        <taxon>Gammaproteobacteria</taxon>
        <taxon>Alteromonadales</taxon>
        <taxon>Idiomarinaceae</taxon>
        <taxon>Idiomarina</taxon>
    </lineage>
</organism>
<feature type="transmembrane region" description="Helical" evidence="6">
    <location>
        <begin position="7"/>
        <end position="36"/>
    </location>
</feature>
<proteinExistence type="inferred from homology"/>
<keyword evidence="4 6" id="KW-1133">Transmembrane helix</keyword>
<evidence type="ECO:0000256" key="4">
    <source>
        <dbReference type="ARBA" id="ARBA00022989"/>
    </source>
</evidence>
<feature type="transmembrane region" description="Helical" evidence="6">
    <location>
        <begin position="244"/>
        <end position="262"/>
    </location>
</feature>
<protein>
    <recommendedName>
        <fullName evidence="6">Probable membrane transporter protein</fullName>
    </recommendedName>
</protein>
<dbReference type="AlphaFoldDB" id="A0A432YU02"/>
<keyword evidence="6" id="KW-1003">Cell membrane</keyword>
<feature type="transmembrane region" description="Helical" evidence="6">
    <location>
        <begin position="179"/>
        <end position="203"/>
    </location>
</feature>
<dbReference type="PANTHER" id="PTHR43483:SF3">
    <property type="entry name" value="MEMBRANE TRANSPORTER PROTEIN HI_0806-RELATED"/>
    <property type="match status" value="1"/>
</dbReference>
<dbReference type="Pfam" id="PF01925">
    <property type="entry name" value="TauE"/>
    <property type="match status" value="1"/>
</dbReference>
<comment type="similarity">
    <text evidence="2 6">Belongs to the 4-toluene sulfonate uptake permease (TSUP) (TC 2.A.102) family.</text>
</comment>
<dbReference type="RefSeq" id="WP_126751942.1">
    <property type="nucleotide sequence ID" value="NZ_JBHUMT010000013.1"/>
</dbReference>
<feature type="transmembrane region" description="Helical" evidence="6">
    <location>
        <begin position="81"/>
        <end position="102"/>
    </location>
</feature>
<evidence type="ECO:0000313" key="8">
    <source>
        <dbReference type="Proteomes" id="UP000288361"/>
    </source>
</evidence>